<dbReference type="EMBL" id="MU620925">
    <property type="protein sequence ID" value="KAI8578887.1"/>
    <property type="molecule type" value="Genomic_DNA"/>
</dbReference>
<dbReference type="Gene3D" id="2.30.30.140">
    <property type="match status" value="1"/>
</dbReference>
<dbReference type="RefSeq" id="XP_051443891.1">
    <property type="nucleotide sequence ID" value="XM_051589675.1"/>
</dbReference>
<dbReference type="Proteomes" id="UP001206595">
    <property type="component" value="Unassembled WGS sequence"/>
</dbReference>
<dbReference type="SUPFAM" id="SSF63748">
    <property type="entry name" value="Tudor/PWWP/MBT"/>
    <property type="match status" value="1"/>
</dbReference>
<feature type="domain" description="Tudor" evidence="1">
    <location>
        <begin position="3"/>
        <end position="60"/>
    </location>
</feature>
<comment type="caution">
    <text evidence="2">The sequence shown here is derived from an EMBL/GenBank/DDBJ whole genome shotgun (WGS) entry which is preliminary data.</text>
</comment>
<dbReference type="PROSITE" id="PS51257">
    <property type="entry name" value="PROKAR_LIPOPROTEIN"/>
    <property type="match status" value="1"/>
</dbReference>
<dbReference type="InterPro" id="IPR002999">
    <property type="entry name" value="Tudor"/>
</dbReference>
<evidence type="ECO:0000313" key="2">
    <source>
        <dbReference type="EMBL" id="KAI8578887.1"/>
    </source>
</evidence>
<keyword evidence="3" id="KW-1185">Reference proteome</keyword>
<organism evidence="2 3">
    <name type="scientific">Umbelopsis ramanniana AG</name>
    <dbReference type="NCBI Taxonomy" id="1314678"/>
    <lineage>
        <taxon>Eukaryota</taxon>
        <taxon>Fungi</taxon>
        <taxon>Fungi incertae sedis</taxon>
        <taxon>Mucoromycota</taxon>
        <taxon>Mucoromycotina</taxon>
        <taxon>Umbelopsidomycetes</taxon>
        <taxon>Umbelopsidales</taxon>
        <taxon>Umbelopsidaceae</taxon>
        <taxon>Umbelopsis</taxon>
    </lineage>
</organism>
<dbReference type="AlphaFoldDB" id="A0AAD5E8N0"/>
<reference evidence="2" key="2">
    <citation type="journal article" date="2022" name="Proc. Natl. Acad. Sci. U.S.A.">
        <title>Diploid-dominant life cycles characterize the early evolution of Fungi.</title>
        <authorList>
            <person name="Amses K.R."/>
            <person name="Simmons D.R."/>
            <person name="Longcore J.E."/>
            <person name="Mondo S.J."/>
            <person name="Seto K."/>
            <person name="Jeronimo G.H."/>
            <person name="Bonds A.E."/>
            <person name="Quandt C.A."/>
            <person name="Davis W.J."/>
            <person name="Chang Y."/>
            <person name="Federici B.A."/>
            <person name="Kuo A."/>
            <person name="LaButti K."/>
            <person name="Pangilinan J."/>
            <person name="Andreopoulos W."/>
            <person name="Tritt A."/>
            <person name="Riley R."/>
            <person name="Hundley H."/>
            <person name="Johnson J."/>
            <person name="Lipzen A."/>
            <person name="Barry K."/>
            <person name="Lang B.F."/>
            <person name="Cuomo C.A."/>
            <person name="Buchler N.E."/>
            <person name="Grigoriev I.V."/>
            <person name="Spatafora J.W."/>
            <person name="Stajich J.E."/>
            <person name="James T.Y."/>
        </authorList>
    </citation>
    <scope>NUCLEOTIDE SEQUENCE</scope>
    <source>
        <strain evidence="2">AG</strain>
    </source>
</reference>
<protein>
    <recommendedName>
        <fullName evidence="1">Tudor domain-containing protein</fullName>
    </recommendedName>
</protein>
<reference evidence="2" key="1">
    <citation type="submission" date="2021-06" db="EMBL/GenBank/DDBJ databases">
        <authorList>
            <consortium name="DOE Joint Genome Institute"/>
            <person name="Mondo S.J."/>
            <person name="Amses K.R."/>
            <person name="Simmons D.R."/>
            <person name="Longcore J.E."/>
            <person name="Seto K."/>
            <person name="Alves G.H."/>
            <person name="Bonds A.E."/>
            <person name="Quandt C.A."/>
            <person name="Davis W.J."/>
            <person name="Chang Y."/>
            <person name="Letcher P.M."/>
            <person name="Powell M.J."/>
            <person name="Kuo A."/>
            <person name="Labutti K."/>
            <person name="Pangilinan J."/>
            <person name="Andreopoulos W."/>
            <person name="Tritt A."/>
            <person name="Riley R."/>
            <person name="Hundley H."/>
            <person name="Johnson J."/>
            <person name="Lipzen A."/>
            <person name="Barry K."/>
            <person name="Berbee M.L."/>
            <person name="Buchler N.E."/>
            <person name="Grigoriev I.V."/>
            <person name="Spatafora J.W."/>
            <person name="Stajich J.E."/>
            <person name="James T.Y."/>
        </authorList>
    </citation>
    <scope>NUCLEOTIDE SEQUENCE</scope>
    <source>
        <strain evidence="2">AG</strain>
    </source>
</reference>
<evidence type="ECO:0000313" key="3">
    <source>
        <dbReference type="Proteomes" id="UP001206595"/>
    </source>
</evidence>
<gene>
    <name evidence="2" type="ORF">K450DRAFT_244972</name>
</gene>
<sequence>MAAKFKPNTPIWARWKGGPYFAGTIQSCTSNKQSCRIAFADGYSLAVPWKDILLESPDIKC</sequence>
<proteinExistence type="predicted"/>
<dbReference type="SMART" id="SM00333">
    <property type="entry name" value="TUDOR"/>
    <property type="match status" value="1"/>
</dbReference>
<name>A0AAD5E8N0_UMBRA</name>
<evidence type="ECO:0000259" key="1">
    <source>
        <dbReference type="SMART" id="SM00333"/>
    </source>
</evidence>
<dbReference type="GeneID" id="75915020"/>
<accession>A0AAD5E8N0</accession>